<sequence>MKIAILVREETMRRCTGKGCLQAFFQRKDAFAGYKGDVELITFSHAGGDMEHKIEMMRKNGVDVVHLSSCLRGKDPNYEVLAKRLSEYFDVIGYTHGPAEGKERETLSIKKQQTAN</sequence>
<dbReference type="InterPro" id="IPR014925">
    <property type="entry name" value="CGGC_dom"/>
</dbReference>
<protein>
    <recommendedName>
        <fullName evidence="1">CGGC domain-containing protein</fullName>
    </recommendedName>
</protein>
<dbReference type="eggNOG" id="COG5561">
    <property type="taxonomic scope" value="Bacteria"/>
</dbReference>
<keyword evidence="3" id="KW-1185">Reference proteome</keyword>
<dbReference type="AlphaFoldDB" id="F7NKT0"/>
<name>F7NKT0_9FIRM</name>
<evidence type="ECO:0000313" key="3">
    <source>
        <dbReference type="Proteomes" id="UP000003240"/>
    </source>
</evidence>
<gene>
    <name evidence="2" type="ORF">ALO_13494</name>
</gene>
<evidence type="ECO:0000259" key="1">
    <source>
        <dbReference type="SMART" id="SM01078"/>
    </source>
</evidence>
<dbReference type="SMART" id="SM01078">
    <property type="entry name" value="CGGC"/>
    <property type="match status" value="1"/>
</dbReference>
<feature type="domain" description="CGGC" evidence="1">
    <location>
        <begin position="2"/>
        <end position="96"/>
    </location>
</feature>
<dbReference type="STRING" id="1009370.ALO_13494"/>
<comment type="caution">
    <text evidence="2">The sequence shown here is derived from an EMBL/GenBank/DDBJ whole genome shotgun (WGS) entry which is preliminary data.</text>
</comment>
<dbReference type="OrthoDB" id="1682132at2"/>
<evidence type="ECO:0000313" key="2">
    <source>
        <dbReference type="EMBL" id="EGO63384.1"/>
    </source>
</evidence>
<reference evidence="2 3" key="1">
    <citation type="journal article" date="2011" name="EMBO J.">
        <title>Structural diversity of bacterial flagellar motors.</title>
        <authorList>
            <person name="Chen S."/>
            <person name="Beeby M."/>
            <person name="Murphy G.E."/>
            <person name="Leadbetter J.R."/>
            <person name="Hendrixson D.R."/>
            <person name="Briegel A."/>
            <person name="Li Z."/>
            <person name="Shi J."/>
            <person name="Tocheva E.I."/>
            <person name="Muller A."/>
            <person name="Dobro M.J."/>
            <person name="Jensen G.J."/>
        </authorList>
    </citation>
    <scope>NUCLEOTIDE SEQUENCE [LARGE SCALE GENOMIC DNA]</scope>
    <source>
        <strain evidence="2 3">DSM 6540</strain>
    </source>
</reference>
<dbReference type="RefSeq" id="WP_004096586.1">
    <property type="nucleotide sequence ID" value="NZ_AFGF01000119.1"/>
</dbReference>
<organism evidence="2 3">
    <name type="scientific">Acetonema longum DSM 6540</name>
    <dbReference type="NCBI Taxonomy" id="1009370"/>
    <lineage>
        <taxon>Bacteria</taxon>
        <taxon>Bacillati</taxon>
        <taxon>Bacillota</taxon>
        <taxon>Negativicutes</taxon>
        <taxon>Acetonemataceae</taxon>
        <taxon>Acetonema</taxon>
    </lineage>
</organism>
<dbReference type="EMBL" id="AFGF01000119">
    <property type="protein sequence ID" value="EGO63384.1"/>
    <property type="molecule type" value="Genomic_DNA"/>
</dbReference>
<proteinExistence type="predicted"/>
<dbReference type="Proteomes" id="UP000003240">
    <property type="component" value="Unassembled WGS sequence"/>
</dbReference>
<accession>F7NKT0</accession>
<dbReference type="Pfam" id="PF08821">
    <property type="entry name" value="CGGC"/>
    <property type="match status" value="1"/>
</dbReference>